<dbReference type="PANTHER" id="PTHR31973:SF187">
    <property type="entry name" value="MUTATOR TRANSPOSASE MUDRA PROTEIN"/>
    <property type="match status" value="1"/>
</dbReference>
<protein>
    <recommendedName>
        <fullName evidence="3">Transposase MuDR plant domain-containing protein</fullName>
    </recommendedName>
</protein>
<keyword evidence="2" id="KW-1185">Reference proteome</keyword>
<dbReference type="OrthoDB" id="1396815at2759"/>
<proteinExistence type="predicted"/>
<evidence type="ECO:0008006" key="3">
    <source>
        <dbReference type="Google" id="ProtNLM"/>
    </source>
</evidence>
<dbReference type="PANTHER" id="PTHR31973">
    <property type="entry name" value="POLYPROTEIN, PUTATIVE-RELATED"/>
    <property type="match status" value="1"/>
</dbReference>
<reference evidence="1 2" key="1">
    <citation type="journal article" date="2014" name="PLoS ONE">
        <title>Global Analysis of Gene Expression Profiles in Physic Nut (Jatropha curcas L.) Seedlings Exposed to Salt Stress.</title>
        <authorList>
            <person name="Zhang L."/>
            <person name="Zhang C."/>
            <person name="Wu P."/>
            <person name="Chen Y."/>
            <person name="Li M."/>
            <person name="Jiang H."/>
            <person name="Wu G."/>
        </authorList>
    </citation>
    <scope>NUCLEOTIDE SEQUENCE [LARGE SCALE GENOMIC DNA]</scope>
    <source>
        <strain evidence="2">cv. GZQX0401</strain>
        <tissue evidence="1">Young leaves</tissue>
    </source>
</reference>
<dbReference type="Proteomes" id="UP000027138">
    <property type="component" value="Unassembled WGS sequence"/>
</dbReference>
<sequence length="529" mass="60883">MGRAKKDVEWYPLEVWVGGVMRTSKSGRTNYMGGKRIRDWDTQTGTITYHELCQKIRYHGFGEVQRVGYFKPKIKWMSLQIASTDEEVKLMFQRGKEHNWLKVYIETDVHVTENMDYDHSNYISEDDCPDADMEESVVQERPKEYTLNLYGCENEAEEEMGGKNPVFQQKLDEVPAETHLHHDHANFCDTNAIDSTILDGTLEIDIGVDGYFSPFLNEDSKDSDGTSLGEHELYNEELMIARENKIKMINTTVDHGSGLGLDVPIANSHPTQHGADQFKEENDEMTAGTGPMIVSEYEATNEEFSSTCSSEEGVLESKKRKSKVNNVYDPSCDYKKLQFNVGMIFCSKQQLMFAVRKYELYNGFNVEWKRSEATKVDCRCRENCRWRLYACTRGSDNSWVIRTYQEDHVCFRIVPNRQANSDFLVTESLSQLREDPDYGVDKMIKEMNEKDDITVEKHVYYRARNKAMTGLNGSLESQHAKMSRHGVGMQCQLCLDYGHNKRGCPRKYNLPAPRNQKAVGYAEIYSSVI</sequence>
<evidence type="ECO:0000313" key="2">
    <source>
        <dbReference type="Proteomes" id="UP000027138"/>
    </source>
</evidence>
<evidence type="ECO:0000313" key="1">
    <source>
        <dbReference type="EMBL" id="KDP35994.1"/>
    </source>
</evidence>
<gene>
    <name evidence="1" type="ORF">JCGZ_08389</name>
</gene>
<dbReference type="AlphaFoldDB" id="A0A067KVV9"/>
<organism evidence="1 2">
    <name type="scientific">Jatropha curcas</name>
    <name type="common">Barbados nut</name>
    <dbReference type="NCBI Taxonomy" id="180498"/>
    <lineage>
        <taxon>Eukaryota</taxon>
        <taxon>Viridiplantae</taxon>
        <taxon>Streptophyta</taxon>
        <taxon>Embryophyta</taxon>
        <taxon>Tracheophyta</taxon>
        <taxon>Spermatophyta</taxon>
        <taxon>Magnoliopsida</taxon>
        <taxon>eudicotyledons</taxon>
        <taxon>Gunneridae</taxon>
        <taxon>Pentapetalae</taxon>
        <taxon>rosids</taxon>
        <taxon>fabids</taxon>
        <taxon>Malpighiales</taxon>
        <taxon>Euphorbiaceae</taxon>
        <taxon>Crotonoideae</taxon>
        <taxon>Jatropheae</taxon>
        <taxon>Jatropha</taxon>
    </lineage>
</organism>
<accession>A0A067KVV9</accession>
<name>A0A067KVV9_JATCU</name>
<dbReference type="EMBL" id="KK914461">
    <property type="protein sequence ID" value="KDP35994.1"/>
    <property type="molecule type" value="Genomic_DNA"/>
</dbReference>